<dbReference type="OrthoDB" id="1249795at2"/>
<dbReference type="RefSeq" id="WP_110348622.1">
    <property type="nucleotide sequence ID" value="NZ_QJHL01000007.1"/>
</dbReference>
<dbReference type="AlphaFoldDB" id="A0A2V4BZW1"/>
<gene>
    <name evidence="1" type="ORF">DMB68_21115</name>
</gene>
<dbReference type="Proteomes" id="UP000247681">
    <property type="component" value="Unassembled WGS sequence"/>
</dbReference>
<organism evidence="1 2">
    <name type="scientific">Flavobacterium hydrophilum</name>
    <dbReference type="NCBI Taxonomy" id="2211445"/>
    <lineage>
        <taxon>Bacteria</taxon>
        <taxon>Pseudomonadati</taxon>
        <taxon>Bacteroidota</taxon>
        <taxon>Flavobacteriia</taxon>
        <taxon>Flavobacteriales</taxon>
        <taxon>Flavobacteriaceae</taxon>
        <taxon>Flavobacterium</taxon>
    </lineage>
</organism>
<reference evidence="1 2" key="1">
    <citation type="submission" date="2018-05" db="EMBL/GenBank/DDBJ databases">
        <title>Flavobacterium sp. strain IMCC34758, incomplete genome.</title>
        <authorList>
            <person name="Joung Y."/>
        </authorList>
    </citation>
    <scope>NUCLEOTIDE SEQUENCE [LARGE SCALE GENOMIC DNA]</scope>
    <source>
        <strain evidence="1 2">IMCC34758</strain>
    </source>
</reference>
<evidence type="ECO:0000313" key="1">
    <source>
        <dbReference type="EMBL" id="PXY43190.1"/>
    </source>
</evidence>
<dbReference type="EMBL" id="QJHL01000007">
    <property type="protein sequence ID" value="PXY43190.1"/>
    <property type="molecule type" value="Genomic_DNA"/>
</dbReference>
<protein>
    <submittedName>
        <fullName evidence="1">Uncharacterized protein</fullName>
    </submittedName>
</protein>
<sequence>MIEDLIKRTHTDDFYQNCDFKLELFTFKTSDNTVEMIFSINQTSYDIPIEREEWKITCRNTEKYHGFFWNILLPYTRLKISDKHPALLLYNHNELECEIIGVPKDINQFIADISMILERETGNWITVPDILWNSEEHYRIFSKRNISIPKSIGKPIKEVCAKHNLTFNVTHEVTGADKRYVHKQKSKILIFGNEDVSPNDFYLKQPYVIAEKFSAERLK</sequence>
<accession>A0A2V4BZW1</accession>
<evidence type="ECO:0000313" key="2">
    <source>
        <dbReference type="Proteomes" id="UP000247681"/>
    </source>
</evidence>
<comment type="caution">
    <text evidence="1">The sequence shown here is derived from an EMBL/GenBank/DDBJ whole genome shotgun (WGS) entry which is preliminary data.</text>
</comment>
<name>A0A2V4BZW1_9FLAO</name>
<proteinExistence type="predicted"/>
<keyword evidence="2" id="KW-1185">Reference proteome</keyword>